<dbReference type="EMBL" id="JAUHJS010000005">
    <property type="protein sequence ID" value="MDN4165965.1"/>
    <property type="molecule type" value="Genomic_DNA"/>
</dbReference>
<evidence type="ECO:0000313" key="2">
    <source>
        <dbReference type="Proteomes" id="UP001168552"/>
    </source>
</evidence>
<reference evidence="1" key="1">
    <citation type="submission" date="2023-06" db="EMBL/GenBank/DDBJ databases">
        <title>Cytophagales bacterium Strain LB-30, isolated from soil.</title>
        <authorList>
            <person name="Liu B."/>
        </authorList>
    </citation>
    <scope>NUCLEOTIDE SEQUENCE</scope>
    <source>
        <strain evidence="1">LB-30</strain>
    </source>
</reference>
<keyword evidence="2" id="KW-1185">Reference proteome</keyword>
<gene>
    <name evidence="1" type="ORF">QWY31_10660</name>
</gene>
<dbReference type="PROSITE" id="PS51257">
    <property type="entry name" value="PROKAR_LIPOPROTEIN"/>
    <property type="match status" value="1"/>
</dbReference>
<name>A0ABT8F6H5_9BACT</name>
<accession>A0ABT8F6H5</accession>
<evidence type="ECO:0008006" key="3">
    <source>
        <dbReference type="Google" id="ProtNLM"/>
    </source>
</evidence>
<protein>
    <recommendedName>
        <fullName evidence="3">Lipoprotein</fullName>
    </recommendedName>
</protein>
<comment type="caution">
    <text evidence="1">The sequence shown here is derived from an EMBL/GenBank/DDBJ whole genome shotgun (WGS) entry which is preliminary data.</text>
</comment>
<dbReference type="Proteomes" id="UP001168552">
    <property type="component" value="Unassembled WGS sequence"/>
</dbReference>
<organism evidence="1 2">
    <name type="scientific">Shiella aurantiaca</name>
    <dbReference type="NCBI Taxonomy" id="3058365"/>
    <lineage>
        <taxon>Bacteria</taxon>
        <taxon>Pseudomonadati</taxon>
        <taxon>Bacteroidota</taxon>
        <taxon>Cytophagia</taxon>
        <taxon>Cytophagales</taxon>
        <taxon>Shiellaceae</taxon>
        <taxon>Shiella</taxon>
    </lineage>
</organism>
<sequence length="224" mass="25145">MKLPISTLLLLCGLQACDLLKEEEDCPVIWTLERQDEGQIRTNDVGLNIQIDNPEAEGAIRFYQAAEDYATFAPGILRFDLYFQDFFAGDNESFDGYFSASIVYATNPEQVLYKIVMKEMEVSTQVGDKLESRSLWNRQSRGRIYFGLDGQRGDLYYLPTDETQKLEGSGMLELTNEPLMFIIEMGGSANSGPQSSRVEITLSDFATQGYGDLLSDAFNCLSVK</sequence>
<dbReference type="RefSeq" id="WP_320004500.1">
    <property type="nucleotide sequence ID" value="NZ_JAUHJS010000005.1"/>
</dbReference>
<evidence type="ECO:0000313" key="1">
    <source>
        <dbReference type="EMBL" id="MDN4165965.1"/>
    </source>
</evidence>
<proteinExistence type="predicted"/>